<feature type="domain" description="NB-ARC" evidence="3">
    <location>
        <begin position="152"/>
        <end position="313"/>
    </location>
</feature>
<dbReference type="InterPro" id="IPR002182">
    <property type="entry name" value="NB-ARC"/>
</dbReference>
<reference evidence="4 5" key="1">
    <citation type="submission" date="2019-08" db="EMBL/GenBank/DDBJ databases">
        <title>Draft genome sequences of two oriental melons (Cucumis melo L. var makuwa).</title>
        <authorList>
            <person name="Kwon S.-Y."/>
        </authorList>
    </citation>
    <scope>NUCLEOTIDE SEQUENCE [LARGE SCALE GENOMIC DNA]</scope>
    <source>
        <strain evidence="5">cv. SW 3</strain>
        <tissue evidence="4">Leaf</tissue>
    </source>
</reference>
<dbReference type="Gene3D" id="3.40.50.300">
    <property type="entry name" value="P-loop containing nucleotide triphosphate hydrolases"/>
    <property type="match status" value="1"/>
</dbReference>
<dbReference type="Pfam" id="PF00931">
    <property type="entry name" value="NB-ARC"/>
    <property type="match status" value="1"/>
</dbReference>
<evidence type="ECO:0000313" key="4">
    <source>
        <dbReference type="EMBL" id="KAA0042986.1"/>
    </source>
</evidence>
<dbReference type="InterPro" id="IPR027417">
    <property type="entry name" value="P-loop_NTPase"/>
</dbReference>
<organism evidence="4 5">
    <name type="scientific">Cucumis melo var. makuwa</name>
    <name type="common">Oriental melon</name>
    <dbReference type="NCBI Taxonomy" id="1194695"/>
    <lineage>
        <taxon>Eukaryota</taxon>
        <taxon>Viridiplantae</taxon>
        <taxon>Streptophyta</taxon>
        <taxon>Embryophyta</taxon>
        <taxon>Tracheophyta</taxon>
        <taxon>Spermatophyta</taxon>
        <taxon>Magnoliopsida</taxon>
        <taxon>eudicotyledons</taxon>
        <taxon>Gunneridae</taxon>
        <taxon>Pentapetalae</taxon>
        <taxon>rosids</taxon>
        <taxon>fabids</taxon>
        <taxon>Cucurbitales</taxon>
        <taxon>Cucurbitaceae</taxon>
        <taxon>Benincaseae</taxon>
        <taxon>Cucumis</taxon>
    </lineage>
</organism>
<dbReference type="PANTHER" id="PTHR33463">
    <property type="entry name" value="NB-ARC DOMAIN-CONTAINING PROTEIN-RELATED"/>
    <property type="match status" value="1"/>
</dbReference>
<dbReference type="InterPro" id="IPR050905">
    <property type="entry name" value="Plant_NBS-LRR"/>
</dbReference>
<dbReference type="SUPFAM" id="SSF52540">
    <property type="entry name" value="P-loop containing nucleoside triphosphate hydrolases"/>
    <property type="match status" value="1"/>
</dbReference>
<keyword evidence="1" id="KW-0611">Plant defense</keyword>
<protein>
    <submittedName>
        <fullName evidence="4">Disease resistance protein</fullName>
    </submittedName>
</protein>
<dbReference type="EMBL" id="SSTE01015881">
    <property type="protein sequence ID" value="KAA0042986.1"/>
    <property type="molecule type" value="Genomic_DNA"/>
</dbReference>
<dbReference type="PANTHER" id="PTHR33463:SF145">
    <property type="entry name" value="NB-ARC DOMAIN-CONTAINING PROTEIN"/>
    <property type="match status" value="1"/>
</dbReference>
<evidence type="ECO:0000256" key="1">
    <source>
        <dbReference type="ARBA" id="ARBA00022821"/>
    </source>
</evidence>
<accession>A0A5A7TLV0</accession>
<feature type="coiled-coil region" evidence="2">
    <location>
        <begin position="27"/>
        <end position="61"/>
    </location>
</feature>
<gene>
    <name evidence="4" type="ORF">E6C27_scaffold75G00600</name>
</gene>
<evidence type="ECO:0000259" key="3">
    <source>
        <dbReference type="Pfam" id="PF00931"/>
    </source>
</evidence>
<dbReference type="OrthoDB" id="786439at2759"/>
<dbReference type="GO" id="GO:0043531">
    <property type="term" value="F:ADP binding"/>
    <property type="evidence" value="ECO:0007669"/>
    <property type="project" value="InterPro"/>
</dbReference>
<evidence type="ECO:0000313" key="5">
    <source>
        <dbReference type="Proteomes" id="UP000321393"/>
    </source>
</evidence>
<sequence>MAEFIINVASGIVTQIAKYVIKPVGYIVFYNRNKNELKELLENLETTRKDVDLRVEDAKSKAYTIFTEVSEWLVAADGEKKKHDELFNSNPPCFNFLQRHQVSRKARKRETDICRLKDCGNKFLEVGCPAPLPDTKNTIVPKGYQILGSKTSMAKQIKDELAKPEVKKVGIYGMGGVGKTYLIKEVNKLVLEEKLFDLVIDVTVGQSNDVTNMQQIGDFLNKELPKSKEGRAAFLRNALVEMKGNILITFDDLCNEFDIIKDVGIPLSKEGCKTLMTSRFQNVLANKMNIKECFEVTCLDKEESWKFFKKIIGDEFDTTMENIAKEVLTMWRITTCT</sequence>
<comment type="caution">
    <text evidence="4">The sequence shown here is derived from an EMBL/GenBank/DDBJ whole genome shotgun (WGS) entry which is preliminary data.</text>
</comment>
<dbReference type="AlphaFoldDB" id="A0A5A7TLV0"/>
<proteinExistence type="predicted"/>
<dbReference type="Proteomes" id="UP000321393">
    <property type="component" value="Unassembled WGS sequence"/>
</dbReference>
<keyword evidence="2" id="KW-0175">Coiled coil</keyword>
<evidence type="ECO:0000256" key="2">
    <source>
        <dbReference type="SAM" id="Coils"/>
    </source>
</evidence>
<name>A0A5A7TLV0_CUCMM</name>